<dbReference type="Pfam" id="PF14398">
    <property type="entry name" value="ATPgrasp_YheCD"/>
    <property type="match status" value="1"/>
</dbReference>
<comment type="caution">
    <text evidence="2">The sequence shown here is derived from an EMBL/GenBank/DDBJ whole genome shotgun (WGS) entry which is preliminary data.</text>
</comment>
<dbReference type="SUPFAM" id="SSF56059">
    <property type="entry name" value="Glutathione synthetase ATP-binding domain-like"/>
    <property type="match status" value="1"/>
</dbReference>
<evidence type="ECO:0000313" key="3">
    <source>
        <dbReference type="Proteomes" id="UP001596028"/>
    </source>
</evidence>
<reference evidence="3" key="1">
    <citation type="journal article" date="2019" name="Int. J. Syst. Evol. Microbiol.">
        <title>The Global Catalogue of Microorganisms (GCM) 10K type strain sequencing project: providing services to taxonomists for standard genome sequencing and annotation.</title>
        <authorList>
            <consortium name="The Broad Institute Genomics Platform"/>
            <consortium name="The Broad Institute Genome Sequencing Center for Infectious Disease"/>
            <person name="Wu L."/>
            <person name="Ma J."/>
        </authorList>
    </citation>
    <scope>NUCLEOTIDE SEQUENCE [LARGE SCALE GENOMIC DNA]</scope>
    <source>
        <strain evidence="3">CCUG 49571</strain>
    </source>
</reference>
<accession>A0ABV9FFD0</accession>
<dbReference type="Gene3D" id="3.30.470.20">
    <property type="entry name" value="ATP-grasp fold, B domain"/>
    <property type="match status" value="1"/>
</dbReference>
<dbReference type="RefSeq" id="WP_378095652.1">
    <property type="nucleotide sequence ID" value="NZ_JBHSEP010000007.1"/>
</dbReference>
<feature type="region of interest" description="Disordered" evidence="1">
    <location>
        <begin position="60"/>
        <end position="82"/>
    </location>
</feature>
<evidence type="ECO:0000256" key="1">
    <source>
        <dbReference type="SAM" id="MobiDB-lite"/>
    </source>
</evidence>
<keyword evidence="3" id="KW-1185">Reference proteome</keyword>
<organism evidence="2 3">
    <name type="scientific">Cohnella hongkongensis</name>
    <dbReference type="NCBI Taxonomy" id="178337"/>
    <lineage>
        <taxon>Bacteria</taxon>
        <taxon>Bacillati</taxon>
        <taxon>Bacillota</taxon>
        <taxon>Bacilli</taxon>
        <taxon>Bacillales</taxon>
        <taxon>Paenibacillaceae</taxon>
        <taxon>Cohnella</taxon>
    </lineage>
</organism>
<dbReference type="InterPro" id="IPR026838">
    <property type="entry name" value="YheC/D"/>
</dbReference>
<proteinExistence type="predicted"/>
<name>A0ABV9FFD0_9BACL</name>
<protein>
    <submittedName>
        <fullName evidence="2">YheC/YheD family protein</fullName>
    </submittedName>
</protein>
<evidence type="ECO:0000313" key="2">
    <source>
        <dbReference type="EMBL" id="MFC4598899.1"/>
    </source>
</evidence>
<dbReference type="Proteomes" id="UP001596028">
    <property type="component" value="Unassembled WGS sequence"/>
</dbReference>
<feature type="compositionally biased region" description="Gly residues" evidence="1">
    <location>
        <begin position="69"/>
        <end position="82"/>
    </location>
</feature>
<sequence>MKYASKSIASKWRKTGWMLGDSKLRPFIPDTRLFDRKNLESMLRRYPVVYFKPSRGTGGKRITRIERSPGGGYRAKGSGGGQRSGLTGEELYGWLKSLANGKRYLLQRGVDLALTEGKPFDLRVMAQKDGERWTTTALFAKVGKKGKVVTNFHRGGKVAGFRETLKGAGYSDSGIREAYGRLSFLGEAAGACFDRHRDGFREIGLDVAIDRKGRCWILEANTRPQYYPLRSVDKSAYRRISDYARKYGRTAKR</sequence>
<gene>
    <name evidence="2" type="ORF">ACFO3S_11675</name>
</gene>
<dbReference type="EMBL" id="JBHSEP010000007">
    <property type="protein sequence ID" value="MFC4598899.1"/>
    <property type="molecule type" value="Genomic_DNA"/>
</dbReference>